<gene>
    <name evidence="1" type="ORF">ERS852498_02738</name>
</gene>
<name>A0A174QR18_9FIRM</name>
<dbReference type="EMBL" id="CZAL01000016">
    <property type="protein sequence ID" value="CUP75662.1"/>
    <property type="molecule type" value="Genomic_DNA"/>
</dbReference>
<dbReference type="Proteomes" id="UP000095709">
    <property type="component" value="Unassembled WGS sequence"/>
</dbReference>
<evidence type="ECO:0000313" key="2">
    <source>
        <dbReference type="Proteomes" id="UP000095709"/>
    </source>
</evidence>
<sequence length="467" mass="54811">MGMKQKEQEINKRKKRLLWEEKRVKETVLNAMNPVEREILEKELQKVHLKKSTALNDIGKTVWDTKKIRELLDQDAELEEIKRFFDENQLKPDQYNRNAIPLAAYTYWYGRGCGREDVCLWALESATTIDGLLQVQEPSHLEKIAKKFISMDKYGVVAFRKMYLHEELCWTDAPNYLAAVMSGNVSLLQVFEAKDEEMTEENMEYWEYTCEWDRIPGVRKTYYSIRRETIVGDFYIPGILTAAILSGSPEMLDYCIDHYDIDGASLAYGEKEVLGQAVAGAGKELTEYMLEHYTGLIELAEPEQVMKAGNVPLLRYLLETHFEHLNWYATLFFNLRDIRTPYMSAPGFPRDVDTDVEMYRAFLEWESPAFSMDFIIGQMRAELAKPAEREIDLKYYGEQEIQKPYHVNDLFARRMTYEWIKVPDCMERKVRLLEFYQELGGEITEELSEITGYIEHCRRIDELFADD</sequence>
<evidence type="ECO:0000313" key="1">
    <source>
        <dbReference type="EMBL" id="CUP75662.1"/>
    </source>
</evidence>
<organism evidence="1 2">
    <name type="scientific">Fusicatenibacter saccharivorans</name>
    <dbReference type="NCBI Taxonomy" id="1150298"/>
    <lineage>
        <taxon>Bacteria</taxon>
        <taxon>Bacillati</taxon>
        <taxon>Bacillota</taxon>
        <taxon>Clostridia</taxon>
        <taxon>Lachnospirales</taxon>
        <taxon>Lachnospiraceae</taxon>
        <taxon>Fusicatenibacter</taxon>
    </lineage>
</organism>
<reference evidence="1 2" key="1">
    <citation type="submission" date="2015-09" db="EMBL/GenBank/DDBJ databases">
        <authorList>
            <consortium name="Pathogen Informatics"/>
        </authorList>
    </citation>
    <scope>NUCLEOTIDE SEQUENCE [LARGE SCALE GENOMIC DNA]</scope>
    <source>
        <strain evidence="1 2">2789STDY5834885</strain>
    </source>
</reference>
<dbReference type="AlphaFoldDB" id="A0A174QR18"/>
<accession>A0A174QR18</accession>
<proteinExistence type="predicted"/>
<protein>
    <submittedName>
        <fullName evidence="1">Uncharacterized protein</fullName>
    </submittedName>
</protein>